<evidence type="ECO:0000313" key="2">
    <source>
        <dbReference type="EMBL" id="TCS83368.1"/>
    </source>
</evidence>
<dbReference type="Proteomes" id="UP000295788">
    <property type="component" value="Unassembled WGS sequence"/>
</dbReference>
<accession>A0A4R3KIK5</accession>
<feature type="transmembrane region" description="Helical" evidence="1">
    <location>
        <begin position="31"/>
        <end position="47"/>
    </location>
</feature>
<dbReference type="RefSeq" id="WP_165894970.1">
    <property type="nucleotide sequence ID" value="NZ_SMAB01000005.1"/>
</dbReference>
<dbReference type="Pfam" id="PF01901">
    <property type="entry name" value="O_anti_polymase"/>
    <property type="match status" value="1"/>
</dbReference>
<feature type="transmembrane region" description="Helical" evidence="1">
    <location>
        <begin position="52"/>
        <end position="70"/>
    </location>
</feature>
<keyword evidence="3" id="KW-1185">Reference proteome</keyword>
<protein>
    <submittedName>
        <fullName evidence="2">Oligosaccharide repeat unit polymerase</fullName>
    </submittedName>
</protein>
<feature type="transmembrane region" description="Helical" evidence="1">
    <location>
        <begin position="138"/>
        <end position="156"/>
    </location>
</feature>
<dbReference type="InterPro" id="IPR002760">
    <property type="entry name" value="O_anti_polymase"/>
</dbReference>
<proteinExistence type="predicted"/>
<feature type="transmembrane region" description="Helical" evidence="1">
    <location>
        <begin position="176"/>
        <end position="193"/>
    </location>
</feature>
<dbReference type="AlphaFoldDB" id="A0A4R3KIK5"/>
<organism evidence="2 3">
    <name type="scientific">Tepidibacillus fermentans</name>
    <dbReference type="NCBI Taxonomy" id="1281767"/>
    <lineage>
        <taxon>Bacteria</taxon>
        <taxon>Bacillati</taxon>
        <taxon>Bacillota</taxon>
        <taxon>Bacilli</taxon>
        <taxon>Bacillales</taxon>
        <taxon>Bacillaceae</taxon>
        <taxon>Tepidibacillus</taxon>
    </lineage>
</organism>
<feature type="transmembrane region" description="Helical" evidence="1">
    <location>
        <begin position="239"/>
        <end position="260"/>
    </location>
</feature>
<gene>
    <name evidence="2" type="ORF">EDD72_105110</name>
</gene>
<feature type="transmembrane region" description="Helical" evidence="1">
    <location>
        <begin position="272"/>
        <end position="290"/>
    </location>
</feature>
<keyword evidence="1" id="KW-0812">Transmembrane</keyword>
<feature type="transmembrane region" description="Helical" evidence="1">
    <location>
        <begin position="363"/>
        <end position="382"/>
    </location>
</feature>
<feature type="transmembrane region" description="Helical" evidence="1">
    <location>
        <begin position="97"/>
        <end position="117"/>
    </location>
</feature>
<keyword evidence="1" id="KW-0472">Membrane</keyword>
<dbReference type="NCBIfam" id="TIGR04370">
    <property type="entry name" value="glyco_rpt_poly"/>
    <property type="match status" value="1"/>
</dbReference>
<reference evidence="2 3" key="1">
    <citation type="submission" date="2019-03" db="EMBL/GenBank/DDBJ databases">
        <title>Genomic Encyclopedia of Type Strains, Phase IV (KMG-IV): sequencing the most valuable type-strain genomes for metagenomic binning, comparative biology and taxonomic classification.</title>
        <authorList>
            <person name="Goeker M."/>
        </authorList>
    </citation>
    <scope>NUCLEOTIDE SEQUENCE [LARGE SCALE GENOMIC DNA]</scope>
    <source>
        <strain evidence="2 3">DSM 23802</strain>
    </source>
</reference>
<dbReference type="EMBL" id="SMAB01000005">
    <property type="protein sequence ID" value="TCS83368.1"/>
    <property type="molecule type" value="Genomic_DNA"/>
</dbReference>
<feature type="transmembrane region" description="Helical" evidence="1">
    <location>
        <begin position="7"/>
        <end position="25"/>
    </location>
</feature>
<feature type="transmembrane region" description="Helical" evidence="1">
    <location>
        <begin position="416"/>
        <end position="434"/>
    </location>
</feature>
<evidence type="ECO:0000256" key="1">
    <source>
        <dbReference type="SAM" id="Phobius"/>
    </source>
</evidence>
<name>A0A4R3KIK5_9BACI</name>
<feature type="transmembrane region" description="Helical" evidence="1">
    <location>
        <begin position="200"/>
        <end position="219"/>
    </location>
</feature>
<feature type="transmembrane region" description="Helical" evidence="1">
    <location>
        <begin position="389"/>
        <end position="410"/>
    </location>
</feature>
<sequence length="440" mass="50211">MNLLNDIKYNIFFLVLIILVSIALTQYSTELLLLFMLFSFLFILLRIKKMDLLVNPIVLFFWFALLYIFIPFSRLPDITYDVISKFNINILYFKPNVITLFIYISSLILLVLSFIIGSRFNFKNLPDYHKFTNKISKLIIIVYLISVLAVFIQLFILHDIPLINVSSRWFLSPKLVYLASLQIILIPILNVVYPRKKKIILVLLLFSLILLSLLGARNLPIKLLIAFFITETYINKKNIFKISIFFTIGVLVIAFTVGILTKSGIYGMKTSALLGLGLFYTDSIGPLYNLQEIIEKSGPLGYFHGKLLFDTLFGIIPGTNFEYANYQIGSFLNGRQMVYVGGKLINRSVSLAPTFIGASYADFGFIGAYLNVFFYGTLLGILHNLAKKNIFAIPLLATIFSYLLVGINVGWYDPTLFIYIIATLIILSLLFLKVKCFPYK</sequence>
<comment type="caution">
    <text evidence="2">The sequence shown here is derived from an EMBL/GenBank/DDBJ whole genome shotgun (WGS) entry which is preliminary data.</text>
</comment>
<keyword evidence="1" id="KW-1133">Transmembrane helix</keyword>
<evidence type="ECO:0000313" key="3">
    <source>
        <dbReference type="Proteomes" id="UP000295788"/>
    </source>
</evidence>